<protein>
    <submittedName>
        <fullName evidence="2">3199_t:CDS:1</fullName>
    </submittedName>
</protein>
<dbReference type="Proteomes" id="UP000789405">
    <property type="component" value="Unassembled WGS sequence"/>
</dbReference>
<dbReference type="AlphaFoldDB" id="A0A9N9K4D4"/>
<accession>A0A9N9K4D4</accession>
<evidence type="ECO:0000256" key="1">
    <source>
        <dbReference type="SAM" id="MobiDB-lite"/>
    </source>
</evidence>
<evidence type="ECO:0000313" key="2">
    <source>
        <dbReference type="EMBL" id="CAG8807976.1"/>
    </source>
</evidence>
<dbReference type="OrthoDB" id="2382984at2759"/>
<sequence length="144" mass="16422">MYAENRESKESENDERESIAHRDSPIPTRSSLVQNPVDYLEYLAAQEEYAPPQVSEHDLGLSPFSQHPTYLSNLGMTEQYITQSYIPQDIETSLPLSPLDEVQNKMVDLQTVPSHQITIYTHNPQFQNATIEMTEVATHSLSQE</sequence>
<name>A0A9N9K4D4_9GLOM</name>
<organism evidence="2 3">
    <name type="scientific">Dentiscutata erythropus</name>
    <dbReference type="NCBI Taxonomy" id="1348616"/>
    <lineage>
        <taxon>Eukaryota</taxon>
        <taxon>Fungi</taxon>
        <taxon>Fungi incertae sedis</taxon>
        <taxon>Mucoromycota</taxon>
        <taxon>Glomeromycotina</taxon>
        <taxon>Glomeromycetes</taxon>
        <taxon>Diversisporales</taxon>
        <taxon>Gigasporaceae</taxon>
        <taxon>Dentiscutata</taxon>
    </lineage>
</organism>
<dbReference type="EMBL" id="CAJVPY010043166">
    <property type="protein sequence ID" value="CAG8807976.1"/>
    <property type="molecule type" value="Genomic_DNA"/>
</dbReference>
<reference evidence="2" key="1">
    <citation type="submission" date="2021-06" db="EMBL/GenBank/DDBJ databases">
        <authorList>
            <person name="Kallberg Y."/>
            <person name="Tangrot J."/>
            <person name="Rosling A."/>
        </authorList>
    </citation>
    <scope>NUCLEOTIDE SEQUENCE</scope>
    <source>
        <strain evidence="2">MA453B</strain>
    </source>
</reference>
<feature type="non-terminal residue" evidence="2">
    <location>
        <position position="144"/>
    </location>
</feature>
<comment type="caution">
    <text evidence="2">The sequence shown here is derived from an EMBL/GenBank/DDBJ whole genome shotgun (WGS) entry which is preliminary data.</text>
</comment>
<feature type="region of interest" description="Disordered" evidence="1">
    <location>
        <begin position="1"/>
        <end position="32"/>
    </location>
</feature>
<feature type="compositionally biased region" description="Basic and acidic residues" evidence="1">
    <location>
        <begin position="1"/>
        <end position="24"/>
    </location>
</feature>
<keyword evidence="3" id="KW-1185">Reference proteome</keyword>
<gene>
    <name evidence="2" type="ORF">DERYTH_LOCUS24789</name>
</gene>
<proteinExistence type="predicted"/>
<evidence type="ECO:0000313" key="3">
    <source>
        <dbReference type="Proteomes" id="UP000789405"/>
    </source>
</evidence>